<name>A0A3P1XDP6_ECOLX</name>
<dbReference type="Gene3D" id="3.40.50.261">
    <property type="entry name" value="Succinyl-CoA synthetase domains"/>
    <property type="match status" value="1"/>
</dbReference>
<protein>
    <recommendedName>
        <fullName evidence="1">ATP-citrate synthase/succinyl-CoA ligase C-terminal domain-containing protein</fullName>
    </recommendedName>
</protein>
<dbReference type="Proteomes" id="UP000271008">
    <property type="component" value="Unassembled WGS sequence"/>
</dbReference>
<accession>A0A3P1XDP6</accession>
<gene>
    <name evidence="2" type="ORF">EIA08_31745</name>
</gene>
<dbReference type="AlphaFoldDB" id="A0A3P1XDP6"/>
<sequence length="121" mass="12969">DDDFTNGKPHPMIDPTNRISRLIEEARDPEVAVIVMDFVLGFGSHEDPVGSTIEAIKDAKAIAAAEGRELIILAYVLGTDLDTPSLEQQSQMLLDAGVILASSSTNTGLLAREFICKGEEA</sequence>
<feature type="domain" description="ATP-citrate synthase/succinyl-CoA ligase C-terminal" evidence="1">
    <location>
        <begin position="1"/>
        <end position="109"/>
    </location>
</feature>
<comment type="caution">
    <text evidence="2">The sequence shown here is derived from an EMBL/GenBank/DDBJ whole genome shotgun (WGS) entry which is preliminary data.</text>
</comment>
<dbReference type="GO" id="GO:0003824">
    <property type="term" value="F:catalytic activity"/>
    <property type="evidence" value="ECO:0007669"/>
    <property type="project" value="InterPro"/>
</dbReference>
<evidence type="ECO:0000313" key="3">
    <source>
        <dbReference type="Proteomes" id="UP000271008"/>
    </source>
</evidence>
<dbReference type="SUPFAM" id="SSF52210">
    <property type="entry name" value="Succinyl-CoA synthetase domains"/>
    <property type="match status" value="1"/>
</dbReference>
<organism evidence="2 3">
    <name type="scientific">Escherichia coli</name>
    <dbReference type="NCBI Taxonomy" id="562"/>
    <lineage>
        <taxon>Bacteria</taxon>
        <taxon>Pseudomonadati</taxon>
        <taxon>Pseudomonadota</taxon>
        <taxon>Gammaproteobacteria</taxon>
        <taxon>Enterobacterales</taxon>
        <taxon>Enterobacteriaceae</taxon>
        <taxon>Escherichia</taxon>
    </lineage>
</organism>
<dbReference type="EMBL" id="RQTU01000678">
    <property type="protein sequence ID" value="RRD56525.1"/>
    <property type="molecule type" value="Genomic_DNA"/>
</dbReference>
<feature type="non-terminal residue" evidence="2">
    <location>
        <position position="1"/>
    </location>
</feature>
<dbReference type="InterPro" id="IPR016102">
    <property type="entry name" value="Succinyl-CoA_synth-like"/>
</dbReference>
<dbReference type="Pfam" id="PF00549">
    <property type="entry name" value="Ligase_CoA"/>
    <property type="match status" value="1"/>
</dbReference>
<evidence type="ECO:0000259" key="1">
    <source>
        <dbReference type="Pfam" id="PF00549"/>
    </source>
</evidence>
<evidence type="ECO:0000313" key="2">
    <source>
        <dbReference type="EMBL" id="RRD56525.1"/>
    </source>
</evidence>
<reference evidence="2 3" key="1">
    <citation type="submission" date="2018-11" db="EMBL/GenBank/DDBJ databases">
        <title>Enterobacteriaceae from Patient.</title>
        <authorList>
            <person name="Shen C."/>
            <person name="Yang Y."/>
            <person name="Tian G."/>
        </authorList>
    </citation>
    <scope>NUCLEOTIDE SEQUENCE [LARGE SCALE GENOMIC DNA]</scope>
    <source>
        <strain evidence="2 3">GBGD28</strain>
    </source>
</reference>
<proteinExistence type="predicted"/>
<dbReference type="InterPro" id="IPR005811">
    <property type="entry name" value="SUCC_ACL_C"/>
</dbReference>